<evidence type="ECO:0000313" key="1">
    <source>
        <dbReference type="EMBL" id="QFJ56140.1"/>
    </source>
</evidence>
<proteinExistence type="predicted"/>
<dbReference type="Gene3D" id="1.10.10.10">
    <property type="entry name" value="Winged helix-like DNA-binding domain superfamily/Winged helix DNA-binding domain"/>
    <property type="match status" value="1"/>
</dbReference>
<dbReference type="InterPro" id="IPR036388">
    <property type="entry name" value="WH-like_DNA-bd_sf"/>
</dbReference>
<dbReference type="KEGG" id="pxv:FXF36_15250"/>
<gene>
    <name evidence="1" type="ORF">FXF36_15250</name>
</gene>
<evidence type="ECO:0000313" key="2">
    <source>
        <dbReference type="Proteomes" id="UP000327030"/>
    </source>
</evidence>
<dbReference type="Pfam" id="PF13412">
    <property type="entry name" value="HTH_24"/>
    <property type="match status" value="1"/>
</dbReference>
<dbReference type="OrthoDB" id="1550566at2"/>
<name>A0A5P6VUJ5_PSEXY</name>
<dbReference type="SUPFAM" id="SSF46785">
    <property type="entry name" value="Winged helix' DNA-binding domain"/>
    <property type="match status" value="1"/>
</dbReference>
<dbReference type="RefSeq" id="WP_151625572.1">
    <property type="nucleotide sequence ID" value="NZ_CP043028.1"/>
</dbReference>
<sequence>MQYLEEYVYQKIWSELSDTDRNVLFALEGKEEMKIKDLRDKINMSSSLFSTYRDRLEKKGLIDTSKYGFIGLLLPRFSNFVEKQR</sequence>
<dbReference type="AlphaFoldDB" id="A0A5P6VUJ5"/>
<dbReference type="InterPro" id="IPR036390">
    <property type="entry name" value="WH_DNA-bd_sf"/>
</dbReference>
<dbReference type="Proteomes" id="UP000327030">
    <property type="component" value="Chromosome 1"/>
</dbReference>
<accession>A0A5P6VUJ5</accession>
<dbReference type="EMBL" id="CP043028">
    <property type="protein sequence ID" value="QFJ56140.1"/>
    <property type="molecule type" value="Genomic_DNA"/>
</dbReference>
<reference evidence="2" key="1">
    <citation type="submission" date="2019-08" db="EMBL/GenBank/DDBJ databases">
        <title>Complete Genome Sequence of the Polysaccharide-Degrading Rumen Bacterium Pseudobutyrivibrio xylanivorans MA3014.</title>
        <authorList>
            <person name="Palevich N."/>
            <person name="Maclean P.H."/>
            <person name="Kelly W.J."/>
            <person name="Leahy S.C."/>
            <person name="Rakonjac J."/>
            <person name="Attwood G.T."/>
        </authorList>
    </citation>
    <scope>NUCLEOTIDE SEQUENCE [LARGE SCALE GENOMIC DNA]</scope>
    <source>
        <strain evidence="2">MA3014</strain>
    </source>
</reference>
<protein>
    <submittedName>
        <fullName evidence="1">Winged helix-turn-helix domain-containing protein</fullName>
    </submittedName>
</protein>
<organism evidence="1 2">
    <name type="scientific">Pseudobutyrivibrio xylanivorans</name>
    <dbReference type="NCBI Taxonomy" id="185007"/>
    <lineage>
        <taxon>Bacteria</taxon>
        <taxon>Bacillati</taxon>
        <taxon>Bacillota</taxon>
        <taxon>Clostridia</taxon>
        <taxon>Lachnospirales</taxon>
        <taxon>Lachnospiraceae</taxon>
        <taxon>Pseudobutyrivibrio</taxon>
    </lineage>
</organism>